<sequence length="155" mass="17494">MAHKSQSLKIRANVLLSVMQGHELTSEIAENCGVCTSSIQFHLNYLVDIGCVIKEILLPKQSTKMRKQAVYTFVDDRENLIENHACLPSRPKAIVDTDFLKRMMGYTDIKPAEGRVITEKDIQKCMWQQGVTVWNPSNKKNDKVWVAGSTLSDAI</sequence>
<accession>A0A6J7WF21</accession>
<dbReference type="EMBL" id="LR798238">
    <property type="protein sequence ID" value="CAB5212396.1"/>
    <property type="molecule type" value="Genomic_DNA"/>
</dbReference>
<gene>
    <name evidence="1" type="ORF">UFOVP194_10</name>
</gene>
<evidence type="ECO:0000313" key="1">
    <source>
        <dbReference type="EMBL" id="CAB5212396.1"/>
    </source>
</evidence>
<organism evidence="1">
    <name type="scientific">uncultured Caudovirales phage</name>
    <dbReference type="NCBI Taxonomy" id="2100421"/>
    <lineage>
        <taxon>Viruses</taxon>
        <taxon>Duplodnaviria</taxon>
        <taxon>Heunggongvirae</taxon>
        <taxon>Uroviricota</taxon>
        <taxon>Caudoviricetes</taxon>
        <taxon>Peduoviridae</taxon>
        <taxon>Maltschvirus</taxon>
        <taxon>Maltschvirus maltsch</taxon>
    </lineage>
</organism>
<name>A0A6J7WF21_9CAUD</name>
<protein>
    <submittedName>
        <fullName evidence="1">Uncharacterized protein</fullName>
    </submittedName>
</protein>
<reference evidence="1" key="1">
    <citation type="submission" date="2020-05" db="EMBL/GenBank/DDBJ databases">
        <authorList>
            <person name="Chiriac C."/>
            <person name="Salcher M."/>
            <person name="Ghai R."/>
            <person name="Kavagutti S V."/>
        </authorList>
    </citation>
    <scope>NUCLEOTIDE SEQUENCE</scope>
</reference>
<proteinExistence type="predicted"/>